<evidence type="ECO:0000259" key="8">
    <source>
        <dbReference type="Pfam" id="PF25145"/>
    </source>
</evidence>
<dbReference type="PANTHER" id="PTHR33507">
    <property type="entry name" value="INNER MEMBRANE PROTEIN YBBJ"/>
    <property type="match status" value="1"/>
</dbReference>
<evidence type="ECO:0000256" key="2">
    <source>
        <dbReference type="ARBA" id="ARBA00022692"/>
    </source>
</evidence>
<keyword evidence="10" id="KW-1185">Reference proteome</keyword>
<protein>
    <submittedName>
        <fullName evidence="9">Membrane-bound serine protease (ClpP class)</fullName>
    </submittedName>
</protein>
<feature type="domain" description="NfeD1b N-terminal" evidence="8">
    <location>
        <begin position="22"/>
        <end position="209"/>
    </location>
</feature>
<dbReference type="KEGG" id="bana:BARAN1_0459"/>
<feature type="domain" description="NfeD integral membrane" evidence="7">
    <location>
        <begin position="227"/>
        <end position="350"/>
    </location>
</feature>
<dbReference type="Pfam" id="PF01957">
    <property type="entry name" value="NfeD"/>
    <property type="match status" value="1"/>
</dbReference>
<evidence type="ECO:0000259" key="6">
    <source>
        <dbReference type="Pfam" id="PF01957"/>
    </source>
</evidence>
<evidence type="ECO:0000256" key="3">
    <source>
        <dbReference type="ARBA" id="ARBA00022989"/>
    </source>
</evidence>
<evidence type="ECO:0000259" key="7">
    <source>
        <dbReference type="Pfam" id="PF24961"/>
    </source>
</evidence>
<dbReference type="Gene3D" id="2.40.50.140">
    <property type="entry name" value="Nucleic acid-binding proteins"/>
    <property type="match status" value="1"/>
</dbReference>
<dbReference type="SUPFAM" id="SSF52096">
    <property type="entry name" value="ClpP/crotonase"/>
    <property type="match status" value="1"/>
</dbReference>
<sequence length="442" mass="45953">MRKLALVTLVSLVALVGTGAEVWLLRIEGEIGRGTVPFVRTGLAEAEAAGAAVVFDFATPGGYLDAAMACRDLILGARVPTIAYVNREAYSAGALLALACNRIYFAPGGVMGAATPVYFDASGELTTAPEKTISAVRGLFRATAEERGRDPNVAEAMVDPAVEIPGLVERGKLLTLTARSAAEWGYSDGDAATLGELLDAAGLTGMVVQEHHPRWVDSAVATLTTPWLSALLIAIAVLGLLVEAVTPGFGVFGAIGLASVATFFWAHNLAGLAGWESLVFLAAGIVAIVLEIFVFTATDFGLAGIVGLVLIGLGLYSAMVGPFTQPSQAGPAVGAVSLALLVGLALTVVILTRLPRSRLRLGGVILQSAITSHAGDKTQVAPTEWVGRSGIARTDLRPVGQADFQGELLDVVAEEGFLPKGTEVEVVRDEGFRKVVRKRKEG</sequence>
<evidence type="ECO:0000313" key="9">
    <source>
        <dbReference type="EMBL" id="SQD92483.1"/>
    </source>
</evidence>
<dbReference type="Proteomes" id="UP000249818">
    <property type="component" value="Chromosome BARAN1"/>
</dbReference>
<dbReference type="EMBL" id="LS483254">
    <property type="protein sequence ID" value="SQD92483.1"/>
    <property type="molecule type" value="Genomic_DNA"/>
</dbReference>
<reference evidence="10" key="1">
    <citation type="submission" date="2018-05" db="EMBL/GenBank/DDBJ databases">
        <authorList>
            <person name="Hao L."/>
        </authorList>
    </citation>
    <scope>NUCLEOTIDE SEQUENCE [LARGE SCALE GENOMIC DNA]</scope>
</reference>
<dbReference type="InterPro" id="IPR002810">
    <property type="entry name" value="NfeD-like_C"/>
</dbReference>
<evidence type="ECO:0000256" key="5">
    <source>
        <dbReference type="SAM" id="Phobius"/>
    </source>
</evidence>
<dbReference type="Pfam" id="PF24961">
    <property type="entry name" value="NfeD_membrane"/>
    <property type="match status" value="1"/>
</dbReference>
<keyword evidence="9" id="KW-0645">Protease</keyword>
<evidence type="ECO:0000313" key="10">
    <source>
        <dbReference type="Proteomes" id="UP000249818"/>
    </source>
</evidence>
<dbReference type="AlphaFoldDB" id="A0A2X3K605"/>
<feature type="transmembrane region" description="Helical" evidence="5">
    <location>
        <begin position="219"/>
        <end position="242"/>
    </location>
</feature>
<dbReference type="PANTHER" id="PTHR33507:SF3">
    <property type="entry name" value="INNER MEMBRANE PROTEIN YBBJ"/>
    <property type="match status" value="1"/>
</dbReference>
<keyword evidence="2 5" id="KW-0812">Transmembrane</keyword>
<accession>A0A2X3K605</accession>
<feature type="transmembrane region" description="Helical" evidence="5">
    <location>
        <begin position="300"/>
        <end position="320"/>
    </location>
</feature>
<feature type="transmembrane region" description="Helical" evidence="5">
    <location>
        <begin position="249"/>
        <end position="266"/>
    </location>
</feature>
<gene>
    <name evidence="9" type="ORF">BARAN1_0459</name>
</gene>
<comment type="subcellular location">
    <subcellularLocation>
        <location evidence="1">Membrane</location>
        <topology evidence="1">Multi-pass membrane protein</topology>
    </subcellularLocation>
</comment>
<dbReference type="RefSeq" id="WP_122030696.1">
    <property type="nucleotide sequence ID" value="NZ_LS483254.1"/>
</dbReference>
<dbReference type="Gene3D" id="3.90.226.10">
    <property type="entry name" value="2-enoyl-CoA Hydratase, Chain A, domain 1"/>
    <property type="match status" value="1"/>
</dbReference>
<evidence type="ECO:0000256" key="1">
    <source>
        <dbReference type="ARBA" id="ARBA00004141"/>
    </source>
</evidence>
<feature type="transmembrane region" description="Helical" evidence="5">
    <location>
        <begin position="272"/>
        <end position="293"/>
    </location>
</feature>
<dbReference type="Pfam" id="PF25145">
    <property type="entry name" value="NfeD1b_N"/>
    <property type="match status" value="1"/>
</dbReference>
<dbReference type="InterPro" id="IPR012340">
    <property type="entry name" value="NA-bd_OB-fold"/>
</dbReference>
<dbReference type="GO" id="GO:0008233">
    <property type="term" value="F:peptidase activity"/>
    <property type="evidence" value="ECO:0007669"/>
    <property type="project" value="UniProtKB-KW"/>
</dbReference>
<evidence type="ECO:0000256" key="4">
    <source>
        <dbReference type="ARBA" id="ARBA00023136"/>
    </source>
</evidence>
<dbReference type="CDD" id="cd07021">
    <property type="entry name" value="Clp_protease_NfeD_like"/>
    <property type="match status" value="1"/>
</dbReference>
<organism evidence="9 10">
    <name type="scientific">Candidatus Bipolaricaulis anaerobius</name>
    <dbReference type="NCBI Taxonomy" id="2026885"/>
    <lineage>
        <taxon>Bacteria</taxon>
        <taxon>Candidatus Bipolaricaulota</taxon>
        <taxon>Candidatus Bipolaricaulia</taxon>
        <taxon>Candidatus Bipolaricaulales</taxon>
        <taxon>Candidatus Bipolaricaulaceae</taxon>
        <taxon>Candidatus Bipolaricaulis</taxon>
    </lineage>
</organism>
<feature type="transmembrane region" description="Helical" evidence="5">
    <location>
        <begin position="332"/>
        <end position="351"/>
    </location>
</feature>
<keyword evidence="3 5" id="KW-1133">Transmembrane helix</keyword>
<keyword evidence="4 5" id="KW-0472">Membrane</keyword>
<dbReference type="GO" id="GO:0005886">
    <property type="term" value="C:plasma membrane"/>
    <property type="evidence" value="ECO:0007669"/>
    <property type="project" value="TreeGrafter"/>
</dbReference>
<feature type="domain" description="NfeD-like C-terminal" evidence="6">
    <location>
        <begin position="385"/>
        <end position="438"/>
    </location>
</feature>
<dbReference type="InterPro" id="IPR056738">
    <property type="entry name" value="NfeD1b_N"/>
</dbReference>
<dbReference type="InterPro" id="IPR029045">
    <property type="entry name" value="ClpP/crotonase-like_dom_sf"/>
</dbReference>
<dbReference type="InterPro" id="IPR056739">
    <property type="entry name" value="NfeD_membrane"/>
</dbReference>
<keyword evidence="9" id="KW-0378">Hydrolase</keyword>
<dbReference type="InterPro" id="IPR052165">
    <property type="entry name" value="Membrane_assoc_protease"/>
</dbReference>
<dbReference type="GO" id="GO:0006508">
    <property type="term" value="P:proteolysis"/>
    <property type="evidence" value="ECO:0007669"/>
    <property type="project" value="UniProtKB-KW"/>
</dbReference>
<name>A0A2X3K605_9BACT</name>
<dbReference type="OrthoDB" id="9806253at2"/>
<proteinExistence type="predicted"/>